<dbReference type="SMR" id="A0A314KIJ8"/>
<dbReference type="Gramene" id="OIT29196">
    <property type="protein sequence ID" value="OIT29196"/>
    <property type="gene ID" value="A4A49_16827"/>
</dbReference>
<dbReference type="PANTHER" id="PTHR10938">
    <property type="entry name" value="TRANSLATION INITIATION FACTOR IF-3"/>
    <property type="match status" value="1"/>
</dbReference>
<keyword evidence="8" id="KW-1185">Reference proteome</keyword>
<dbReference type="InterPro" id="IPR001288">
    <property type="entry name" value="Translation_initiation_fac_3"/>
</dbReference>
<dbReference type="SUPFAM" id="SSF55200">
    <property type="entry name" value="Translation initiation factor IF3, C-terminal domain"/>
    <property type="match status" value="1"/>
</dbReference>
<evidence type="ECO:0000313" key="7">
    <source>
        <dbReference type="EMBL" id="OIT29196.1"/>
    </source>
</evidence>
<feature type="compositionally biased region" description="Basic and acidic residues" evidence="4">
    <location>
        <begin position="522"/>
        <end position="532"/>
    </location>
</feature>
<evidence type="ECO:0000259" key="6">
    <source>
        <dbReference type="Pfam" id="PF05198"/>
    </source>
</evidence>
<feature type="region of interest" description="Disordered" evidence="4">
    <location>
        <begin position="250"/>
        <end position="554"/>
    </location>
</feature>
<dbReference type="GO" id="GO:0003743">
    <property type="term" value="F:translation initiation factor activity"/>
    <property type="evidence" value="ECO:0007669"/>
    <property type="project" value="UniProtKB-KW"/>
</dbReference>
<evidence type="ECO:0008006" key="9">
    <source>
        <dbReference type="Google" id="ProtNLM"/>
    </source>
</evidence>
<dbReference type="KEGG" id="nau:109211667"/>
<feature type="compositionally biased region" description="Low complexity" evidence="4">
    <location>
        <begin position="396"/>
        <end position="413"/>
    </location>
</feature>
<dbReference type="Pfam" id="PF00707">
    <property type="entry name" value="IF3_C"/>
    <property type="match status" value="1"/>
</dbReference>
<comment type="similarity">
    <text evidence="1">Belongs to the IF-3 family.</text>
</comment>
<dbReference type="Gene3D" id="3.30.110.10">
    <property type="entry name" value="Translation initiation factor 3 (IF-3), C-terminal domain"/>
    <property type="match status" value="1"/>
</dbReference>
<keyword evidence="2" id="KW-0396">Initiation factor</keyword>
<dbReference type="FunFam" id="3.30.110.10:FF:000005">
    <property type="entry name" value="Translation initiation factor 3 (IF-3) family protein"/>
    <property type="match status" value="1"/>
</dbReference>
<dbReference type="InterPro" id="IPR019815">
    <property type="entry name" value="Translation_initiation_fac_3_C"/>
</dbReference>
<keyword evidence="3" id="KW-0648">Protein biosynthesis</keyword>
<feature type="compositionally biased region" description="Basic and acidic residues" evidence="4">
    <location>
        <begin position="385"/>
        <end position="394"/>
    </location>
</feature>
<accession>A0A314KIJ8</accession>
<dbReference type="EMBL" id="MJEQ01001839">
    <property type="protein sequence ID" value="OIT29196.1"/>
    <property type="molecule type" value="Genomic_DNA"/>
</dbReference>
<evidence type="ECO:0000259" key="5">
    <source>
        <dbReference type="Pfam" id="PF00707"/>
    </source>
</evidence>
<dbReference type="InterPro" id="IPR019814">
    <property type="entry name" value="Translation_initiation_fac_3_N"/>
</dbReference>
<evidence type="ECO:0000313" key="8">
    <source>
        <dbReference type="Proteomes" id="UP000187609"/>
    </source>
</evidence>
<sequence>MAFWCRVNNSKIKTLSGHLKRSYFQCHGSNSLIARASSHTSVRVLSNPSLIIQKSPFEFPQSVRFFAAPVQVKTRKEEKDSSGPRLNHEIKADFVRLVGDEGHRVVSIREAWELARSLNLDLVEVSRNAKPPVCKIMDYHKEKYQQQLKDNAKKSKSELTLKKGDCKEVRFVGKIEKKDLKIKADTVKRMMERGYRVKCTAMSMGNEGEDLGAVLSRFSPLIEDVAYIESGPRVEKKQAYIVVRHVKFGPSKKGSGKKASKECKTASSEEDAASQSSLQLDENCDAAESSVESDDDSCQEEMTDEDVDDKRSDWRVSGAKGDSRKVFDFVEGENVGARTPSFTNVSSDFARARSARDSSRTEAAGPSFGSFRRELGNTVQAPSGEENRYQRDPRNSSVPTKSAPSSTPSSRSTMTVDNLSDIGRQLPLDRSGLSHTRDLGSQLLRKSPLNGSPEQHPSHSGVRSSPSSGFGIFSSAPADRTPSKESNVATENRYKKSEQSNSGRNSSTSDPRGLHMANPQARRPDLGKRDGPGKYPIFSESSKMIPNHNSETQR</sequence>
<dbReference type="Proteomes" id="UP000187609">
    <property type="component" value="Unassembled WGS sequence"/>
</dbReference>
<feature type="domain" description="Translation initiation factor 3 C-terminal" evidence="5">
    <location>
        <begin position="166"/>
        <end position="243"/>
    </location>
</feature>
<dbReference type="PANTHER" id="PTHR10938:SF4">
    <property type="entry name" value="TRANSLATION INITIATION FACTOR IF3-1, MITOCHONDRIAL"/>
    <property type="match status" value="1"/>
</dbReference>
<name>A0A314KIJ8_NICAT</name>
<dbReference type="STRING" id="49451.A0A314KIJ8"/>
<feature type="compositionally biased region" description="Acidic residues" evidence="4">
    <location>
        <begin position="291"/>
        <end position="307"/>
    </location>
</feature>
<dbReference type="InterPro" id="IPR036788">
    <property type="entry name" value="T_IF-3_C_sf"/>
</dbReference>
<dbReference type="OrthoDB" id="21573at2759"/>
<evidence type="ECO:0000256" key="4">
    <source>
        <dbReference type="SAM" id="MobiDB-lite"/>
    </source>
</evidence>
<gene>
    <name evidence="7" type="ORF">A4A49_16827</name>
</gene>
<evidence type="ECO:0000256" key="3">
    <source>
        <dbReference type="ARBA" id="ARBA00022917"/>
    </source>
</evidence>
<evidence type="ECO:0000256" key="2">
    <source>
        <dbReference type="ARBA" id="ARBA00022540"/>
    </source>
</evidence>
<dbReference type="GO" id="GO:0005737">
    <property type="term" value="C:cytoplasm"/>
    <property type="evidence" value="ECO:0007669"/>
    <property type="project" value="UniProtKB-ARBA"/>
</dbReference>
<feature type="compositionally biased region" description="Low complexity" evidence="4">
    <location>
        <begin position="458"/>
        <end position="478"/>
    </location>
</feature>
<dbReference type="SUPFAM" id="SSF54364">
    <property type="entry name" value="Translation initiation factor IF3, N-terminal domain"/>
    <property type="match status" value="1"/>
</dbReference>
<protein>
    <recommendedName>
        <fullName evidence="9">Translation initiation factor 3 N-terminal domain-containing protein</fullName>
    </recommendedName>
</protein>
<dbReference type="Gene3D" id="3.10.20.80">
    <property type="entry name" value="Translation initiation factor 3 (IF-3), N-terminal domain"/>
    <property type="match status" value="1"/>
</dbReference>
<feature type="compositionally biased region" description="Polar residues" evidence="4">
    <location>
        <begin position="499"/>
        <end position="510"/>
    </location>
</feature>
<dbReference type="NCBIfam" id="TIGR00168">
    <property type="entry name" value="infC"/>
    <property type="match status" value="1"/>
</dbReference>
<reference evidence="7" key="1">
    <citation type="submission" date="2016-11" db="EMBL/GenBank/DDBJ databases">
        <title>The genome of Nicotiana attenuata.</title>
        <authorList>
            <person name="Xu S."/>
            <person name="Brockmoeller T."/>
            <person name="Gaquerel E."/>
            <person name="Navarro A."/>
            <person name="Kuhl H."/>
            <person name="Gase K."/>
            <person name="Ling Z."/>
            <person name="Zhou W."/>
            <person name="Kreitzer C."/>
            <person name="Stanke M."/>
            <person name="Tang H."/>
            <person name="Lyons E."/>
            <person name="Pandey P."/>
            <person name="Pandey S.P."/>
            <person name="Timmermann B."/>
            <person name="Baldwin I.T."/>
        </authorList>
    </citation>
    <scope>NUCLEOTIDE SEQUENCE [LARGE SCALE GENOMIC DNA]</scope>
    <source>
        <strain evidence="7">UT</strain>
    </source>
</reference>
<organism evidence="7 8">
    <name type="scientific">Nicotiana attenuata</name>
    <name type="common">Coyote tobacco</name>
    <dbReference type="NCBI Taxonomy" id="49451"/>
    <lineage>
        <taxon>Eukaryota</taxon>
        <taxon>Viridiplantae</taxon>
        <taxon>Streptophyta</taxon>
        <taxon>Embryophyta</taxon>
        <taxon>Tracheophyta</taxon>
        <taxon>Spermatophyta</taxon>
        <taxon>Magnoliopsida</taxon>
        <taxon>eudicotyledons</taxon>
        <taxon>Gunneridae</taxon>
        <taxon>Pentapetalae</taxon>
        <taxon>asterids</taxon>
        <taxon>lamiids</taxon>
        <taxon>Solanales</taxon>
        <taxon>Solanaceae</taxon>
        <taxon>Nicotianoideae</taxon>
        <taxon>Nicotianeae</taxon>
        <taxon>Nicotiana</taxon>
    </lineage>
</organism>
<evidence type="ECO:0000256" key="1">
    <source>
        <dbReference type="ARBA" id="ARBA00005439"/>
    </source>
</evidence>
<dbReference type="Pfam" id="PF05198">
    <property type="entry name" value="IF3_N"/>
    <property type="match status" value="1"/>
</dbReference>
<dbReference type="GO" id="GO:0043022">
    <property type="term" value="F:ribosome binding"/>
    <property type="evidence" value="ECO:0007669"/>
    <property type="project" value="TreeGrafter"/>
</dbReference>
<feature type="domain" description="Translation initiation factor 3 N-terminal" evidence="6">
    <location>
        <begin position="87"/>
        <end position="151"/>
    </location>
</feature>
<feature type="compositionally biased region" description="Polar residues" evidence="4">
    <location>
        <begin position="539"/>
        <end position="554"/>
    </location>
</feature>
<comment type="caution">
    <text evidence="7">The sequence shown here is derived from an EMBL/GenBank/DDBJ whole genome shotgun (WGS) entry which is preliminary data.</text>
</comment>
<dbReference type="InterPro" id="IPR036787">
    <property type="entry name" value="T_IF-3_N_sf"/>
</dbReference>
<feature type="compositionally biased region" description="Basic and acidic residues" evidence="4">
    <location>
        <begin position="350"/>
        <end position="360"/>
    </location>
</feature>
<proteinExistence type="inferred from homology"/>
<dbReference type="GO" id="GO:0032790">
    <property type="term" value="P:ribosome disassembly"/>
    <property type="evidence" value="ECO:0007669"/>
    <property type="project" value="TreeGrafter"/>
</dbReference>
<dbReference type="AlphaFoldDB" id="A0A314KIJ8"/>